<organism evidence="4">
    <name type="scientific">hydrothermal vent metagenome</name>
    <dbReference type="NCBI Taxonomy" id="652676"/>
    <lineage>
        <taxon>unclassified sequences</taxon>
        <taxon>metagenomes</taxon>
        <taxon>ecological metagenomes</taxon>
    </lineage>
</organism>
<dbReference type="Gene3D" id="3.30.300.30">
    <property type="match status" value="1"/>
</dbReference>
<dbReference type="InterPro" id="IPR020806">
    <property type="entry name" value="PKS_PP-bd"/>
</dbReference>
<dbReference type="Pfam" id="PF00550">
    <property type="entry name" value="PP-binding"/>
    <property type="match status" value="1"/>
</dbReference>
<dbReference type="PANTHER" id="PTHR45527">
    <property type="entry name" value="NONRIBOSOMAL PEPTIDE SYNTHETASE"/>
    <property type="match status" value="1"/>
</dbReference>
<dbReference type="Pfam" id="PF13193">
    <property type="entry name" value="AMP-binding_C"/>
    <property type="match status" value="1"/>
</dbReference>
<evidence type="ECO:0000256" key="1">
    <source>
        <dbReference type="ARBA" id="ARBA00022450"/>
    </source>
</evidence>
<dbReference type="InterPro" id="IPR045851">
    <property type="entry name" value="AMP-bd_C_sf"/>
</dbReference>
<reference evidence="4" key="1">
    <citation type="submission" date="2018-06" db="EMBL/GenBank/DDBJ databases">
        <authorList>
            <person name="Zhirakovskaya E."/>
        </authorList>
    </citation>
    <scope>NUCLEOTIDE SEQUENCE</scope>
</reference>
<dbReference type="InterPro" id="IPR025110">
    <property type="entry name" value="AMP-bd_C"/>
</dbReference>
<dbReference type="GO" id="GO:0005829">
    <property type="term" value="C:cytosol"/>
    <property type="evidence" value="ECO:0007669"/>
    <property type="project" value="TreeGrafter"/>
</dbReference>
<dbReference type="GO" id="GO:0072330">
    <property type="term" value="P:monocarboxylic acid biosynthetic process"/>
    <property type="evidence" value="ECO:0007669"/>
    <property type="project" value="UniProtKB-ARBA"/>
</dbReference>
<accession>A0A3B0VZG2</accession>
<dbReference type="InterPro" id="IPR009081">
    <property type="entry name" value="PP-bd_ACP"/>
</dbReference>
<dbReference type="InterPro" id="IPR036736">
    <property type="entry name" value="ACP-like_sf"/>
</dbReference>
<dbReference type="PANTHER" id="PTHR45527:SF14">
    <property type="entry name" value="PLIPASTATIN SYNTHASE SUBUNIT B"/>
    <property type="match status" value="1"/>
</dbReference>
<dbReference type="GO" id="GO:0043041">
    <property type="term" value="P:amino acid activation for nonribosomal peptide biosynthetic process"/>
    <property type="evidence" value="ECO:0007669"/>
    <property type="project" value="TreeGrafter"/>
</dbReference>
<dbReference type="Gene3D" id="3.40.50.1820">
    <property type="entry name" value="alpha/beta hydrolase"/>
    <property type="match status" value="1"/>
</dbReference>
<keyword evidence="2" id="KW-0597">Phosphoprotein</keyword>
<dbReference type="AlphaFoldDB" id="A0A3B0VZG2"/>
<evidence type="ECO:0000256" key="2">
    <source>
        <dbReference type="ARBA" id="ARBA00022553"/>
    </source>
</evidence>
<keyword evidence="1" id="KW-0596">Phosphopantetheine</keyword>
<dbReference type="SUPFAM" id="SSF47336">
    <property type="entry name" value="ACP-like"/>
    <property type="match status" value="1"/>
</dbReference>
<protein>
    <recommendedName>
        <fullName evidence="3">Carrier domain-containing protein</fullName>
    </recommendedName>
</protein>
<evidence type="ECO:0000313" key="4">
    <source>
        <dbReference type="EMBL" id="VAW42379.1"/>
    </source>
</evidence>
<dbReference type="FunFam" id="1.10.1200.10:FF:000016">
    <property type="entry name" value="Non-ribosomal peptide synthase"/>
    <property type="match status" value="1"/>
</dbReference>
<proteinExistence type="predicted"/>
<dbReference type="EMBL" id="UOEU01000913">
    <property type="protein sequence ID" value="VAW42379.1"/>
    <property type="molecule type" value="Genomic_DNA"/>
</dbReference>
<dbReference type="SMART" id="SM00823">
    <property type="entry name" value="PKS_PP"/>
    <property type="match status" value="1"/>
</dbReference>
<gene>
    <name evidence="4" type="ORF">MNBD_CHLOROFLEXI01-5240</name>
</gene>
<dbReference type="GO" id="GO:0044550">
    <property type="term" value="P:secondary metabolite biosynthetic process"/>
    <property type="evidence" value="ECO:0007669"/>
    <property type="project" value="TreeGrafter"/>
</dbReference>
<dbReference type="InterPro" id="IPR029058">
    <property type="entry name" value="AB_hydrolase_fold"/>
</dbReference>
<dbReference type="FunFam" id="3.30.300.30:FF:000010">
    <property type="entry name" value="Enterobactin synthetase component F"/>
    <property type="match status" value="1"/>
</dbReference>
<dbReference type="PROSITE" id="PS50075">
    <property type="entry name" value="CARRIER"/>
    <property type="match status" value="1"/>
</dbReference>
<dbReference type="GO" id="GO:0031177">
    <property type="term" value="F:phosphopantetheine binding"/>
    <property type="evidence" value="ECO:0007669"/>
    <property type="project" value="InterPro"/>
</dbReference>
<feature type="domain" description="Carrier" evidence="3">
    <location>
        <begin position="128"/>
        <end position="203"/>
    </location>
</feature>
<name>A0A3B0VZG2_9ZZZZ</name>
<dbReference type="SUPFAM" id="SSF56801">
    <property type="entry name" value="Acetyl-CoA synthetase-like"/>
    <property type="match status" value="1"/>
</dbReference>
<evidence type="ECO:0000259" key="3">
    <source>
        <dbReference type="PROSITE" id="PS50075"/>
    </source>
</evidence>
<sequence>MVKWLPDGSLAFLGRIDYQVKVRGFRIELGEIETALRGHTAVQEALVLAREDVPGDKRLVAYLLSSNGSTPSPTNLRHFLQETLPDYMLPNAFVPLEAFPISPNGKVDRKALPAPSQEVVSRESSYTAPTTEREALFVTIWEEILNVKRVGIHDNFFTLGGHSLLATRLFAQIDKRIVKGLPITLLFQYPTVAQLAAVIEQKRPSDAWSALVPIKEGGTRPPF</sequence>